<comment type="caution">
    <text evidence="1">The sequence shown here is derived from an EMBL/GenBank/DDBJ whole genome shotgun (WGS) entry which is preliminary data.</text>
</comment>
<dbReference type="AlphaFoldDB" id="A0A9D3W3X5"/>
<name>A0A9D3W3X5_9ROSI</name>
<evidence type="ECO:0000313" key="2">
    <source>
        <dbReference type="Proteomes" id="UP000828251"/>
    </source>
</evidence>
<dbReference type="Proteomes" id="UP000828251">
    <property type="component" value="Unassembled WGS sequence"/>
</dbReference>
<protein>
    <submittedName>
        <fullName evidence="1">Uncharacterized protein</fullName>
    </submittedName>
</protein>
<dbReference type="EMBL" id="JAIQCV010000004">
    <property type="protein sequence ID" value="KAH1107822.1"/>
    <property type="molecule type" value="Genomic_DNA"/>
</dbReference>
<reference evidence="1 2" key="1">
    <citation type="journal article" date="2021" name="Plant Biotechnol. J.">
        <title>Multi-omics assisted identification of the key and species-specific regulatory components of drought-tolerant mechanisms in Gossypium stocksii.</title>
        <authorList>
            <person name="Yu D."/>
            <person name="Ke L."/>
            <person name="Zhang D."/>
            <person name="Wu Y."/>
            <person name="Sun Y."/>
            <person name="Mei J."/>
            <person name="Sun J."/>
            <person name="Sun Y."/>
        </authorList>
    </citation>
    <scope>NUCLEOTIDE SEQUENCE [LARGE SCALE GENOMIC DNA]</scope>
    <source>
        <strain evidence="2">cv. E1</strain>
        <tissue evidence="1">Leaf</tissue>
    </source>
</reference>
<proteinExistence type="predicted"/>
<accession>A0A9D3W3X5</accession>
<organism evidence="1 2">
    <name type="scientific">Gossypium stocksii</name>
    <dbReference type="NCBI Taxonomy" id="47602"/>
    <lineage>
        <taxon>Eukaryota</taxon>
        <taxon>Viridiplantae</taxon>
        <taxon>Streptophyta</taxon>
        <taxon>Embryophyta</taxon>
        <taxon>Tracheophyta</taxon>
        <taxon>Spermatophyta</taxon>
        <taxon>Magnoliopsida</taxon>
        <taxon>eudicotyledons</taxon>
        <taxon>Gunneridae</taxon>
        <taxon>Pentapetalae</taxon>
        <taxon>rosids</taxon>
        <taxon>malvids</taxon>
        <taxon>Malvales</taxon>
        <taxon>Malvaceae</taxon>
        <taxon>Malvoideae</taxon>
        <taxon>Gossypium</taxon>
    </lineage>
</organism>
<keyword evidence="2" id="KW-1185">Reference proteome</keyword>
<gene>
    <name evidence="1" type="ORF">J1N35_011590</name>
</gene>
<sequence length="108" mass="12651">MTSKWLREDMEYERRVGMEIDGEKRGREFGAEITNRRVYFGKSQTLSRFDEQTNTHLNMGENANLENWREHEAKEMEDLPMEIVDGKKGRDTVQSRVIWGAVGISQRG</sequence>
<evidence type="ECO:0000313" key="1">
    <source>
        <dbReference type="EMBL" id="KAH1107822.1"/>
    </source>
</evidence>